<feature type="compositionally biased region" description="Polar residues" evidence="1">
    <location>
        <begin position="1"/>
        <end position="11"/>
    </location>
</feature>
<reference evidence="2 3" key="1">
    <citation type="submission" date="2014-02" db="EMBL/GenBank/DDBJ databases">
        <title>Single nucleus genome sequencing reveals high similarity among nuclei of an endomycorrhizal fungus.</title>
        <authorList>
            <person name="Lin K."/>
            <person name="Geurts R."/>
            <person name="Zhang Z."/>
            <person name="Limpens E."/>
            <person name="Saunders D.G."/>
            <person name="Mu D."/>
            <person name="Pang E."/>
            <person name="Cao H."/>
            <person name="Cha H."/>
            <person name="Lin T."/>
            <person name="Zhou Q."/>
            <person name="Shang Y."/>
            <person name="Li Y."/>
            <person name="Ivanov S."/>
            <person name="Sharma T."/>
            <person name="Velzen R.V."/>
            <person name="Ruijter N.D."/>
            <person name="Aanen D.K."/>
            <person name="Win J."/>
            <person name="Kamoun S."/>
            <person name="Bisseling T."/>
            <person name="Huang S."/>
        </authorList>
    </citation>
    <scope>NUCLEOTIDE SEQUENCE [LARGE SCALE GENOMIC DNA]</scope>
    <source>
        <strain evidence="3">DAOM197198w</strain>
    </source>
</reference>
<evidence type="ECO:0000256" key="1">
    <source>
        <dbReference type="SAM" id="MobiDB-lite"/>
    </source>
</evidence>
<proteinExistence type="predicted"/>
<dbReference type="Proteomes" id="UP000022910">
    <property type="component" value="Unassembled WGS sequence"/>
</dbReference>
<keyword evidence="3" id="KW-1185">Reference proteome</keyword>
<feature type="compositionally biased region" description="Basic and acidic residues" evidence="1">
    <location>
        <begin position="56"/>
        <end position="69"/>
    </location>
</feature>
<dbReference type="HOGENOM" id="CLU_1603635_0_0_1"/>
<feature type="compositionally biased region" description="Low complexity" evidence="1">
    <location>
        <begin position="31"/>
        <end position="55"/>
    </location>
</feature>
<organism evidence="2 3">
    <name type="scientific">Rhizophagus irregularis (strain DAOM 197198w)</name>
    <name type="common">Glomus intraradices</name>
    <dbReference type="NCBI Taxonomy" id="1432141"/>
    <lineage>
        <taxon>Eukaryota</taxon>
        <taxon>Fungi</taxon>
        <taxon>Fungi incertae sedis</taxon>
        <taxon>Mucoromycota</taxon>
        <taxon>Glomeromycotina</taxon>
        <taxon>Glomeromycetes</taxon>
        <taxon>Glomerales</taxon>
        <taxon>Glomeraceae</taxon>
        <taxon>Rhizophagus</taxon>
    </lineage>
</organism>
<dbReference type="AlphaFoldDB" id="A0A015LDU2"/>
<dbReference type="OrthoDB" id="2429329at2759"/>
<comment type="caution">
    <text evidence="2">The sequence shown here is derived from an EMBL/GenBank/DDBJ whole genome shotgun (WGS) entry which is preliminary data.</text>
</comment>
<feature type="region of interest" description="Disordered" evidence="1">
    <location>
        <begin position="1"/>
        <end position="77"/>
    </location>
</feature>
<name>A0A015LDU2_RHIIW</name>
<sequence length="188" mass="20665">MSPSRQQTTRNEATKETYDNMDSGEQQKNLSTPRSTTTFSTNTSSSRTTTMTSQEQQKRQEQQQLDKEATTTTVSAQQQQQQTAGNYYNFDINALVQSALAQAKVDPEVVRAAAQLFVLANQARNHGYLVDANSNVVDVTAANRSSAMSLSNLLLPDEANSSSKATNDASSLQDDGVHDHLREEFVKL</sequence>
<evidence type="ECO:0000313" key="2">
    <source>
        <dbReference type="EMBL" id="EXX70686.1"/>
    </source>
</evidence>
<gene>
    <name evidence="2" type="ORF">RirG_085230</name>
</gene>
<protein>
    <submittedName>
        <fullName evidence="2">Uncharacterized protein</fullName>
    </submittedName>
</protein>
<accession>A0A015LDU2</accession>
<dbReference type="EMBL" id="JEMT01016511">
    <property type="protein sequence ID" value="EXX70686.1"/>
    <property type="molecule type" value="Genomic_DNA"/>
</dbReference>
<evidence type="ECO:0000313" key="3">
    <source>
        <dbReference type="Proteomes" id="UP000022910"/>
    </source>
</evidence>